<name>A0A450SM68_9GAMM</name>
<dbReference type="EMBL" id="CAADEX010000048">
    <property type="protein sequence ID" value="VFJ54755.1"/>
    <property type="molecule type" value="Genomic_DNA"/>
</dbReference>
<organism evidence="1">
    <name type="scientific">Candidatus Kentrum sp. DK</name>
    <dbReference type="NCBI Taxonomy" id="2126562"/>
    <lineage>
        <taxon>Bacteria</taxon>
        <taxon>Pseudomonadati</taxon>
        <taxon>Pseudomonadota</taxon>
        <taxon>Gammaproteobacteria</taxon>
        <taxon>Candidatus Kentrum</taxon>
    </lineage>
</organism>
<gene>
    <name evidence="1" type="ORF">BECKDK2373B_GA0170837_104821</name>
</gene>
<reference evidence="1" key="1">
    <citation type="submission" date="2019-02" db="EMBL/GenBank/DDBJ databases">
        <authorList>
            <person name="Gruber-Vodicka R. H."/>
            <person name="Seah K. B. B."/>
        </authorList>
    </citation>
    <scope>NUCLEOTIDE SEQUENCE</scope>
    <source>
        <strain evidence="1">BECK_DK47</strain>
    </source>
</reference>
<accession>A0A450SM68</accession>
<dbReference type="AlphaFoldDB" id="A0A450SM68"/>
<evidence type="ECO:0000313" key="1">
    <source>
        <dbReference type="EMBL" id="VFJ54755.1"/>
    </source>
</evidence>
<proteinExistence type="predicted"/>
<sequence length="35" mass="4060">MMGIEVDKDSDVLYFRLDETPNIESEKEGAVWRVS</sequence>
<protein>
    <submittedName>
        <fullName evidence="1">Uncharacterized protein</fullName>
    </submittedName>
</protein>